<dbReference type="InterPro" id="IPR006379">
    <property type="entry name" value="HAD-SF_hydro_IIB"/>
</dbReference>
<dbReference type="InterPro" id="IPR036412">
    <property type="entry name" value="HAD-like_sf"/>
</dbReference>
<dbReference type="Pfam" id="PF08282">
    <property type="entry name" value="Hydrolase_3"/>
    <property type="match status" value="1"/>
</dbReference>
<sequence length="274" mass="30873">MTLISKDIRIVASDLDGTLLAPDHKLSPFTKSTLKDLHQKGYTFIFATGRHHVDVAGIREIAGIPAFMITSNGARIHSPDNQLMFSRNVPKDWIQDLIDVCKHDPDIFIHIYHDDQWRLSNVDEATQRYHNESKFTFQMFDPENPPLDNVAKVFFTHKHSSHEALVHYEEILKQRFAGKVTIAFSSPCCLEVMGPEISKGHALQVVANSLNHTLDHCIAFGDGMNDIEMLSMAGRGLVMKTAHEKVLSALPKIERIGSHADDAVAHYLHQHLLQ</sequence>
<dbReference type="SFLD" id="SFLDS00003">
    <property type="entry name" value="Haloacid_Dehalogenase"/>
    <property type="match status" value="1"/>
</dbReference>
<dbReference type="SFLD" id="SFLDG01140">
    <property type="entry name" value="C2.B:_Phosphomannomutase_and_P"/>
    <property type="match status" value="1"/>
</dbReference>
<name>A0ABU4IPF5_9VIBR</name>
<keyword evidence="3 6" id="KW-0378">Hydrolase</keyword>
<dbReference type="NCBIfam" id="TIGR01484">
    <property type="entry name" value="HAD-SF-IIB"/>
    <property type="match status" value="1"/>
</dbReference>
<keyword evidence="7" id="KW-1185">Reference proteome</keyword>
<organism evidence="6 7">
    <name type="scientific">Vibrio rhizosphaerae</name>
    <dbReference type="NCBI Taxonomy" id="398736"/>
    <lineage>
        <taxon>Bacteria</taxon>
        <taxon>Pseudomonadati</taxon>
        <taxon>Pseudomonadota</taxon>
        <taxon>Gammaproteobacteria</taxon>
        <taxon>Vibrionales</taxon>
        <taxon>Vibrionaceae</taxon>
        <taxon>Vibrio</taxon>
    </lineage>
</organism>
<dbReference type="PANTHER" id="PTHR47267:SF4">
    <property type="entry name" value="PYRIDOXAL PHOSPHATE PHOSPHATASE YIGL"/>
    <property type="match status" value="1"/>
</dbReference>
<dbReference type="Proteomes" id="UP001279860">
    <property type="component" value="Unassembled WGS sequence"/>
</dbReference>
<evidence type="ECO:0000256" key="5">
    <source>
        <dbReference type="ARBA" id="ARBA00034778"/>
    </source>
</evidence>
<dbReference type="CDD" id="cd07516">
    <property type="entry name" value="HAD_Pase"/>
    <property type="match status" value="1"/>
</dbReference>
<evidence type="ECO:0000256" key="4">
    <source>
        <dbReference type="ARBA" id="ARBA00022842"/>
    </source>
</evidence>
<keyword evidence="6" id="KW-0560">Oxidoreductase</keyword>
<evidence type="ECO:0000313" key="6">
    <source>
        <dbReference type="EMBL" id="MDW6091284.1"/>
    </source>
</evidence>
<dbReference type="NCBIfam" id="TIGR00099">
    <property type="entry name" value="Cof-subfamily"/>
    <property type="match status" value="1"/>
</dbReference>
<accession>A0ABU4IPF5</accession>
<dbReference type="RefSeq" id="WP_318584203.1">
    <property type="nucleotide sequence ID" value="NZ_JAWRCP010000001.1"/>
</dbReference>
<dbReference type="Gene3D" id="3.30.1240.10">
    <property type="match status" value="1"/>
</dbReference>
<reference evidence="6 7" key="1">
    <citation type="submission" date="2023-11" db="EMBL/GenBank/DDBJ databases">
        <title>Plant-associative lifestyle of Vibrio porteresiae and its evolutionary dynamics.</title>
        <authorList>
            <person name="Rameshkumar N."/>
            <person name="Kirti K."/>
        </authorList>
    </citation>
    <scope>NUCLEOTIDE SEQUENCE [LARGE SCALE GENOMIC DNA]</scope>
    <source>
        <strain evidence="6 7">MSSRF7</strain>
    </source>
</reference>
<dbReference type="PROSITE" id="PS01228">
    <property type="entry name" value="COF_1"/>
    <property type="match status" value="1"/>
</dbReference>
<keyword evidence="2" id="KW-0479">Metal-binding</keyword>
<dbReference type="GO" id="GO:0016491">
    <property type="term" value="F:oxidoreductase activity"/>
    <property type="evidence" value="ECO:0007669"/>
    <property type="project" value="UniProtKB-KW"/>
</dbReference>
<evidence type="ECO:0000256" key="1">
    <source>
        <dbReference type="ARBA" id="ARBA00001946"/>
    </source>
</evidence>
<gene>
    <name evidence="6" type="ORF">SBX64_01710</name>
</gene>
<dbReference type="EMBL" id="JAWRCP010000001">
    <property type="protein sequence ID" value="MDW6091284.1"/>
    <property type="molecule type" value="Genomic_DNA"/>
</dbReference>
<proteinExistence type="inferred from homology"/>
<comment type="caution">
    <text evidence="6">The sequence shown here is derived from an EMBL/GenBank/DDBJ whole genome shotgun (WGS) entry which is preliminary data.</text>
</comment>
<protein>
    <submittedName>
        <fullName evidence="6">Cof-type HAD-IIB family hydrolase</fullName>
    </submittedName>
</protein>
<dbReference type="GO" id="GO:0016787">
    <property type="term" value="F:hydrolase activity"/>
    <property type="evidence" value="ECO:0007669"/>
    <property type="project" value="UniProtKB-KW"/>
</dbReference>
<evidence type="ECO:0000256" key="3">
    <source>
        <dbReference type="ARBA" id="ARBA00022801"/>
    </source>
</evidence>
<dbReference type="PANTHER" id="PTHR47267">
    <property type="match status" value="1"/>
</dbReference>
<dbReference type="SUPFAM" id="SSF56784">
    <property type="entry name" value="HAD-like"/>
    <property type="match status" value="1"/>
</dbReference>
<evidence type="ECO:0000256" key="2">
    <source>
        <dbReference type="ARBA" id="ARBA00022723"/>
    </source>
</evidence>
<keyword evidence="4" id="KW-0460">Magnesium</keyword>
<comment type="cofactor">
    <cofactor evidence="1">
        <name>Mg(2+)</name>
        <dbReference type="ChEBI" id="CHEBI:18420"/>
    </cofactor>
</comment>
<evidence type="ECO:0000313" key="7">
    <source>
        <dbReference type="Proteomes" id="UP001279860"/>
    </source>
</evidence>
<dbReference type="Gene3D" id="3.40.50.1000">
    <property type="entry name" value="HAD superfamily/HAD-like"/>
    <property type="match status" value="1"/>
</dbReference>
<dbReference type="InterPro" id="IPR000150">
    <property type="entry name" value="Cof"/>
</dbReference>
<dbReference type="InterPro" id="IPR023214">
    <property type="entry name" value="HAD_sf"/>
</dbReference>
<comment type="similarity">
    <text evidence="5">Belongs to the HAD-like hydrolase superfamily. Cof family.</text>
</comment>
<dbReference type="PROSITE" id="PS01229">
    <property type="entry name" value="COF_2"/>
    <property type="match status" value="1"/>
</dbReference>